<dbReference type="PANTHER" id="PTHR28511">
    <property type="entry name" value="ENDONUCLEASE V"/>
    <property type="match status" value="1"/>
</dbReference>
<dbReference type="GO" id="GO:0005730">
    <property type="term" value="C:nucleolus"/>
    <property type="evidence" value="ECO:0007669"/>
    <property type="project" value="TreeGrafter"/>
</dbReference>
<sequence>MERAEALPEARRRHWERQQCELAGRVIAYDDVDWLAGPGGWQSGLRLIAGLDISFPPEGASGGAGGSTSAGEAPQPAAAGPSPGSSSSSMVAGNGPAGTAAACPVAALAVLDFPALRLCHLELLPLVGPHALRAPYEPGFLGFREVPTFLELLRRAANKGVHPQLLLVDGFGVLHPRRCGSASHLGVLSGLPTVGVAKHLLHLDGLLTERQRLLWCHAAADTECPSPSGRLTCCHELNCSLKLLIGQRSTAGGRSEHLPMPSHPCFTPLAAARPDCFRYARRLEDGRLAFEAEGQEPCVPEQPRAASAMQRVLNVLETDPTARLHAAVASGDEASVAACIAAGGAVDRPVQGCSALFWACKLGHVPSARRLLAAGADPNWKASDSATMCSLHAAASGRSPGHSACTALLLAAGADACTTDRSLWLPLHTAAHHGNAATVQLLLAAAPHTVLAQHGGGLTSLHQAAFSGRTAAARVLLAAAPEVALMRAGTAGKTPFETACGWLHIDTARLLLEEAPLQPADEVLAALNKKGSWVLELYTCMAARLPLTAEQWALVPSPCPGLGTALPAVLQRSEAEAALLMARLPDAYQRRMHTFALCLAQAERRQQLPRLPAPLVSRLLALSVA</sequence>
<keyword evidence="6" id="KW-0040">ANK repeat</keyword>
<gene>
    <name evidence="8" type="ORF">C2E21_8872</name>
</gene>
<dbReference type="OrthoDB" id="20018at2759"/>
<evidence type="ECO:0000313" key="9">
    <source>
        <dbReference type="Proteomes" id="UP000239899"/>
    </source>
</evidence>
<dbReference type="SUPFAM" id="SSF48403">
    <property type="entry name" value="Ankyrin repeat"/>
    <property type="match status" value="1"/>
</dbReference>
<dbReference type="STRING" id="3076.A0A2P6TDB4"/>
<accession>A0A2P6TDB4</accession>
<keyword evidence="9" id="KW-1185">Reference proteome</keyword>
<dbReference type="Gene3D" id="3.30.2170.10">
    <property type="entry name" value="archaeoglobus fulgidus dsm 4304 superfamily"/>
    <property type="match status" value="1"/>
</dbReference>
<evidence type="ECO:0000256" key="3">
    <source>
        <dbReference type="ARBA" id="ARBA00022722"/>
    </source>
</evidence>
<dbReference type="InterPro" id="IPR002110">
    <property type="entry name" value="Ankyrin_rpt"/>
</dbReference>
<dbReference type="Proteomes" id="UP000239899">
    <property type="component" value="Unassembled WGS sequence"/>
</dbReference>
<dbReference type="Pfam" id="PF00023">
    <property type="entry name" value="Ank"/>
    <property type="match status" value="1"/>
</dbReference>
<comment type="subcellular location">
    <subcellularLocation>
        <location evidence="1">Cytoplasm</location>
    </subcellularLocation>
</comment>
<dbReference type="GO" id="GO:0005737">
    <property type="term" value="C:cytoplasm"/>
    <property type="evidence" value="ECO:0007669"/>
    <property type="project" value="UniProtKB-SubCell"/>
</dbReference>
<reference evidence="8 9" key="1">
    <citation type="journal article" date="2018" name="Plant J.">
        <title>Genome sequences of Chlorella sorokiniana UTEX 1602 and Micractinium conductrix SAG 241.80: implications to maltose excretion by a green alga.</title>
        <authorList>
            <person name="Arriola M.B."/>
            <person name="Velmurugan N."/>
            <person name="Zhang Y."/>
            <person name="Plunkett M.H."/>
            <person name="Hondzo H."/>
            <person name="Barney B.M."/>
        </authorList>
    </citation>
    <scope>NUCLEOTIDE SEQUENCE [LARGE SCALE GENOMIC DNA]</scope>
    <source>
        <strain evidence="9">UTEX 1602</strain>
    </source>
</reference>
<dbReference type="InterPro" id="IPR036770">
    <property type="entry name" value="Ankyrin_rpt-contain_sf"/>
</dbReference>
<keyword evidence="3" id="KW-0540">Nuclease</keyword>
<dbReference type="GO" id="GO:0016891">
    <property type="term" value="F:RNA endonuclease activity producing 5'-phosphomonoesters, hydrolytic mechanism"/>
    <property type="evidence" value="ECO:0007669"/>
    <property type="project" value="TreeGrafter"/>
</dbReference>
<dbReference type="PROSITE" id="PS50088">
    <property type="entry name" value="ANK_REPEAT"/>
    <property type="match status" value="1"/>
</dbReference>
<dbReference type="Pfam" id="PF12796">
    <property type="entry name" value="Ank_2"/>
    <property type="match status" value="1"/>
</dbReference>
<dbReference type="GO" id="GO:0006281">
    <property type="term" value="P:DNA repair"/>
    <property type="evidence" value="ECO:0007669"/>
    <property type="project" value="InterPro"/>
</dbReference>
<dbReference type="PANTHER" id="PTHR28511:SF1">
    <property type="entry name" value="ENDONUCLEASE V"/>
    <property type="match status" value="1"/>
</dbReference>
<protein>
    <submittedName>
        <fullName evidence="8">Endonuclease V family</fullName>
    </submittedName>
</protein>
<dbReference type="AlphaFoldDB" id="A0A2P6TDB4"/>
<evidence type="ECO:0000256" key="7">
    <source>
        <dbReference type="SAM" id="MobiDB-lite"/>
    </source>
</evidence>
<keyword evidence="2" id="KW-0963">Cytoplasm</keyword>
<organism evidence="8 9">
    <name type="scientific">Chlorella sorokiniana</name>
    <name type="common">Freshwater green alga</name>
    <dbReference type="NCBI Taxonomy" id="3076"/>
    <lineage>
        <taxon>Eukaryota</taxon>
        <taxon>Viridiplantae</taxon>
        <taxon>Chlorophyta</taxon>
        <taxon>core chlorophytes</taxon>
        <taxon>Trebouxiophyceae</taxon>
        <taxon>Chlorellales</taxon>
        <taxon>Chlorellaceae</taxon>
        <taxon>Chlorella clade</taxon>
        <taxon>Chlorella</taxon>
    </lineage>
</organism>
<dbReference type="Gene3D" id="1.25.40.20">
    <property type="entry name" value="Ankyrin repeat-containing domain"/>
    <property type="match status" value="2"/>
</dbReference>
<name>A0A2P6TDB4_CHLSO</name>
<dbReference type="SMART" id="SM00248">
    <property type="entry name" value="ANK"/>
    <property type="match status" value="4"/>
</dbReference>
<feature type="region of interest" description="Disordered" evidence="7">
    <location>
        <begin position="59"/>
        <end position="93"/>
    </location>
</feature>
<dbReference type="EMBL" id="LHPG02000022">
    <property type="protein sequence ID" value="PRW20634.1"/>
    <property type="molecule type" value="Genomic_DNA"/>
</dbReference>
<evidence type="ECO:0000256" key="6">
    <source>
        <dbReference type="PROSITE-ProRule" id="PRU00023"/>
    </source>
</evidence>
<dbReference type="Pfam" id="PF04493">
    <property type="entry name" value="Endonuclease_5"/>
    <property type="match status" value="1"/>
</dbReference>
<evidence type="ECO:0000256" key="1">
    <source>
        <dbReference type="ARBA" id="ARBA00004496"/>
    </source>
</evidence>
<keyword evidence="4 8" id="KW-0255">Endonuclease</keyword>
<proteinExistence type="predicted"/>
<evidence type="ECO:0000256" key="5">
    <source>
        <dbReference type="ARBA" id="ARBA00022801"/>
    </source>
</evidence>
<feature type="repeat" description="ANK" evidence="6">
    <location>
        <begin position="351"/>
        <end position="383"/>
    </location>
</feature>
<comment type="caution">
    <text evidence="8">The sequence shown here is derived from an EMBL/GenBank/DDBJ whole genome shotgun (WGS) entry which is preliminary data.</text>
</comment>
<dbReference type="GO" id="GO:0003727">
    <property type="term" value="F:single-stranded RNA binding"/>
    <property type="evidence" value="ECO:0007669"/>
    <property type="project" value="TreeGrafter"/>
</dbReference>
<evidence type="ECO:0000256" key="4">
    <source>
        <dbReference type="ARBA" id="ARBA00022759"/>
    </source>
</evidence>
<keyword evidence="5" id="KW-0378">Hydrolase</keyword>
<evidence type="ECO:0000313" key="8">
    <source>
        <dbReference type="EMBL" id="PRW20634.1"/>
    </source>
</evidence>
<dbReference type="InterPro" id="IPR007581">
    <property type="entry name" value="Endonuclease-V"/>
</dbReference>
<feature type="compositionally biased region" description="Low complexity" evidence="7">
    <location>
        <begin position="69"/>
        <end position="93"/>
    </location>
</feature>
<evidence type="ECO:0000256" key="2">
    <source>
        <dbReference type="ARBA" id="ARBA00022490"/>
    </source>
</evidence>